<name>A0AAW0R376_9PEZI</name>
<dbReference type="AlphaFoldDB" id="A0AAW0R376"/>
<gene>
    <name evidence="1" type="ORF">PG999_003331</name>
</gene>
<dbReference type="InterPro" id="IPR027417">
    <property type="entry name" value="P-loop_NTPase"/>
</dbReference>
<keyword evidence="2" id="KW-1185">Reference proteome</keyword>
<proteinExistence type="predicted"/>
<dbReference type="Proteomes" id="UP001392437">
    <property type="component" value="Unassembled WGS sequence"/>
</dbReference>
<dbReference type="Gene3D" id="3.40.50.300">
    <property type="entry name" value="P-loop containing nucleotide triphosphate hydrolases"/>
    <property type="match status" value="1"/>
</dbReference>
<evidence type="ECO:0008006" key="3">
    <source>
        <dbReference type="Google" id="ProtNLM"/>
    </source>
</evidence>
<dbReference type="SUPFAM" id="SSF52540">
    <property type="entry name" value="P-loop containing nucleoside triphosphate hydrolases"/>
    <property type="match status" value="1"/>
</dbReference>
<evidence type="ECO:0000313" key="1">
    <source>
        <dbReference type="EMBL" id="KAK8123413.1"/>
    </source>
</evidence>
<comment type="caution">
    <text evidence="1">The sequence shown here is derived from an EMBL/GenBank/DDBJ whole genome shotgun (WGS) entry which is preliminary data.</text>
</comment>
<reference evidence="1 2" key="1">
    <citation type="submission" date="2023-01" db="EMBL/GenBank/DDBJ databases">
        <title>Analysis of 21 Apiospora genomes using comparative genomics revels a genus with tremendous synthesis potential of carbohydrate active enzymes and secondary metabolites.</title>
        <authorList>
            <person name="Sorensen T."/>
        </authorList>
    </citation>
    <scope>NUCLEOTIDE SEQUENCE [LARGE SCALE GENOMIC DNA]</scope>
    <source>
        <strain evidence="1 2">CBS 117206</strain>
    </source>
</reference>
<organism evidence="1 2">
    <name type="scientific">Apiospora kogelbergensis</name>
    <dbReference type="NCBI Taxonomy" id="1337665"/>
    <lineage>
        <taxon>Eukaryota</taxon>
        <taxon>Fungi</taxon>
        <taxon>Dikarya</taxon>
        <taxon>Ascomycota</taxon>
        <taxon>Pezizomycotina</taxon>
        <taxon>Sordariomycetes</taxon>
        <taxon>Xylariomycetidae</taxon>
        <taxon>Amphisphaeriales</taxon>
        <taxon>Apiosporaceae</taxon>
        <taxon>Apiospora</taxon>
    </lineage>
</organism>
<protein>
    <recommendedName>
        <fullName evidence="3">AAA domain-containing protein</fullName>
    </recommendedName>
</protein>
<dbReference type="EMBL" id="JAQQWP010000003">
    <property type="protein sequence ID" value="KAK8123413.1"/>
    <property type="molecule type" value="Genomic_DNA"/>
</dbReference>
<sequence length="189" mass="21288">MPSHAVPPSPIIHINGFPGVGKLTVARALRAFSGPTICPPACAILKRTEEGYQSLRRALRAAVFEPLAENPTTYEHSYIFTDNQSTDLVGASVCAEYAEVARRRGVSWFRWCCRAMRRPTYSVWDRRSGWRAALFRDKTVIHRFNKEDAVGRTLEVDVTRLSPEESATIIFRYVLESCPELEKIVGSKS</sequence>
<evidence type="ECO:0000313" key="2">
    <source>
        <dbReference type="Proteomes" id="UP001392437"/>
    </source>
</evidence>
<accession>A0AAW0R376</accession>